<dbReference type="AlphaFoldDB" id="A0A8H4LR84"/>
<dbReference type="Proteomes" id="UP000554235">
    <property type="component" value="Unassembled WGS sequence"/>
</dbReference>
<feature type="region of interest" description="Disordered" evidence="1">
    <location>
        <begin position="167"/>
        <end position="187"/>
    </location>
</feature>
<keyword evidence="2" id="KW-0812">Transmembrane</keyword>
<feature type="transmembrane region" description="Helical" evidence="2">
    <location>
        <begin position="57"/>
        <end position="76"/>
    </location>
</feature>
<keyword evidence="2" id="KW-1133">Transmembrane helix</keyword>
<evidence type="ECO:0000313" key="4">
    <source>
        <dbReference type="Proteomes" id="UP000554235"/>
    </source>
</evidence>
<feature type="transmembrane region" description="Helical" evidence="2">
    <location>
        <begin position="88"/>
        <end position="111"/>
    </location>
</feature>
<organism evidence="3 4">
    <name type="scientific">Fusarium albosuccineum</name>
    <dbReference type="NCBI Taxonomy" id="1237068"/>
    <lineage>
        <taxon>Eukaryota</taxon>
        <taxon>Fungi</taxon>
        <taxon>Dikarya</taxon>
        <taxon>Ascomycota</taxon>
        <taxon>Pezizomycotina</taxon>
        <taxon>Sordariomycetes</taxon>
        <taxon>Hypocreomycetidae</taxon>
        <taxon>Hypocreales</taxon>
        <taxon>Nectriaceae</taxon>
        <taxon>Fusarium</taxon>
        <taxon>Fusarium decemcellulare species complex</taxon>
    </lineage>
</organism>
<dbReference type="OrthoDB" id="3436860at2759"/>
<keyword evidence="4" id="KW-1185">Reference proteome</keyword>
<evidence type="ECO:0000256" key="2">
    <source>
        <dbReference type="SAM" id="Phobius"/>
    </source>
</evidence>
<gene>
    <name evidence="3" type="ORF">FALBO_625</name>
</gene>
<accession>A0A8H4LR84</accession>
<dbReference type="EMBL" id="JAADYS010000071">
    <property type="protein sequence ID" value="KAF4472464.1"/>
    <property type="molecule type" value="Genomic_DNA"/>
</dbReference>
<name>A0A8H4LR84_9HYPO</name>
<keyword evidence="2" id="KW-0472">Membrane</keyword>
<proteinExistence type="predicted"/>
<sequence>MTVSTAINLTIMRRIFAPRFKLPVHVVELIISLVVLILGLVRLALRNRNAPRTRSGSMALGMAAKSIVIILYQVLSQHTKYFRKWMSFKANLILNCLEIVFWAAVAFMTLQANTASCTGVTCALGWVILVLGIIMCKLSFFEAGVSWFEFKDYKTAMANARDDRTASSSTTIQINEESRAKRAEDSA</sequence>
<comment type="caution">
    <text evidence="3">The sequence shown here is derived from an EMBL/GenBank/DDBJ whole genome shotgun (WGS) entry which is preliminary data.</text>
</comment>
<feature type="transmembrane region" description="Helical" evidence="2">
    <location>
        <begin position="22"/>
        <end position="45"/>
    </location>
</feature>
<reference evidence="3 4" key="1">
    <citation type="submission" date="2020-01" db="EMBL/GenBank/DDBJ databases">
        <title>Identification and distribution of gene clusters putatively required for synthesis of sphingolipid metabolism inhibitors in phylogenetically diverse species of the filamentous fungus Fusarium.</title>
        <authorList>
            <person name="Kim H.-S."/>
            <person name="Busman M."/>
            <person name="Brown D.W."/>
            <person name="Divon H."/>
            <person name="Uhlig S."/>
            <person name="Proctor R.H."/>
        </authorList>
    </citation>
    <scope>NUCLEOTIDE SEQUENCE [LARGE SCALE GENOMIC DNA]</scope>
    <source>
        <strain evidence="3 4">NRRL 20459</strain>
    </source>
</reference>
<protein>
    <submittedName>
        <fullName evidence="3">Cytochrome P450</fullName>
    </submittedName>
</protein>
<evidence type="ECO:0000256" key="1">
    <source>
        <dbReference type="SAM" id="MobiDB-lite"/>
    </source>
</evidence>
<evidence type="ECO:0000313" key="3">
    <source>
        <dbReference type="EMBL" id="KAF4472464.1"/>
    </source>
</evidence>
<feature type="compositionally biased region" description="Basic and acidic residues" evidence="1">
    <location>
        <begin position="176"/>
        <end position="187"/>
    </location>
</feature>
<feature type="transmembrane region" description="Helical" evidence="2">
    <location>
        <begin position="123"/>
        <end position="148"/>
    </location>
</feature>